<proteinExistence type="predicted"/>
<accession>A0A5E4LVS1</accession>
<sequence>MGKNQMPKKSAMEMKPQVAYMGPPIDDAPSAPVVKPLSLFDKIKKFIGLK</sequence>
<dbReference type="Proteomes" id="UP000789941">
    <property type="component" value="Unassembled WGS sequence"/>
</dbReference>
<organism evidence="1 2">
    <name type="scientific">Candidatus Bilamarchaeum dharawalense</name>
    <dbReference type="NCBI Taxonomy" id="2885759"/>
    <lineage>
        <taxon>Archaea</taxon>
        <taxon>Candidatus Micrarchaeota</taxon>
        <taxon>Candidatus Micrarchaeia</taxon>
        <taxon>Candidatus Anstonellales</taxon>
        <taxon>Candidatus Bilamarchaeaceae</taxon>
        <taxon>Candidatus Bilamarchaeum</taxon>
    </lineage>
</organism>
<evidence type="ECO:0000313" key="2">
    <source>
        <dbReference type="Proteomes" id="UP000789941"/>
    </source>
</evidence>
<dbReference type="EMBL" id="CABMJJ010000009">
    <property type="protein sequence ID" value="VVC03956.1"/>
    <property type="molecule type" value="Genomic_DNA"/>
</dbReference>
<protein>
    <submittedName>
        <fullName evidence="1">Uncharacterized protein</fullName>
    </submittedName>
</protein>
<name>A0A5E4LVS1_9ARCH</name>
<evidence type="ECO:0000313" key="1">
    <source>
        <dbReference type="EMBL" id="VVC03956.1"/>
    </source>
</evidence>
<reference evidence="1 2" key="1">
    <citation type="submission" date="2019-08" db="EMBL/GenBank/DDBJ databases">
        <authorList>
            <person name="Vazquez-Campos X."/>
        </authorList>
    </citation>
    <scope>NUCLEOTIDE SEQUENCE [LARGE SCALE GENOMIC DNA]</scope>
    <source>
        <strain evidence="1">LFW-283_2</strain>
    </source>
</reference>
<comment type="caution">
    <text evidence="1">The sequence shown here is derived from an EMBL/GenBank/DDBJ whole genome shotgun (WGS) entry which is preliminary data.</text>
</comment>
<dbReference type="AlphaFoldDB" id="A0A5E4LVS1"/>
<gene>
    <name evidence="1" type="ORF">LFW2832_00630</name>
</gene>